<feature type="compositionally biased region" description="Low complexity" evidence="2">
    <location>
        <begin position="1"/>
        <end position="13"/>
    </location>
</feature>
<gene>
    <name evidence="5" type="ORF">H310_08563</name>
</gene>
<evidence type="ECO:0000256" key="2">
    <source>
        <dbReference type="SAM" id="MobiDB-lite"/>
    </source>
</evidence>
<dbReference type="PROSITE" id="PS50054">
    <property type="entry name" value="TYR_PHOSPHATASE_DUAL"/>
    <property type="match status" value="1"/>
</dbReference>
<keyword evidence="1" id="KW-0378">Hydrolase</keyword>
<feature type="region of interest" description="Disordered" evidence="2">
    <location>
        <begin position="629"/>
        <end position="683"/>
    </location>
</feature>
<feature type="compositionally biased region" description="Polar residues" evidence="2">
    <location>
        <begin position="605"/>
        <end position="616"/>
    </location>
</feature>
<dbReference type="EMBL" id="KI913968">
    <property type="protein sequence ID" value="ETV99160.1"/>
    <property type="molecule type" value="Genomic_DNA"/>
</dbReference>
<feature type="compositionally biased region" description="Basic and acidic residues" evidence="2">
    <location>
        <begin position="524"/>
        <end position="537"/>
    </location>
</feature>
<feature type="region of interest" description="Disordered" evidence="2">
    <location>
        <begin position="501"/>
        <end position="578"/>
    </location>
</feature>
<dbReference type="PROSITE" id="PS00383">
    <property type="entry name" value="TYR_PHOSPHATASE_1"/>
    <property type="match status" value="1"/>
</dbReference>
<dbReference type="InterPro" id="IPR029021">
    <property type="entry name" value="Prot-tyrosine_phosphatase-like"/>
</dbReference>
<feature type="compositionally biased region" description="Low complexity" evidence="2">
    <location>
        <begin position="538"/>
        <end position="549"/>
    </location>
</feature>
<dbReference type="SUPFAM" id="SSF52799">
    <property type="entry name" value="(Phosphotyrosine protein) phosphatases II"/>
    <property type="match status" value="1"/>
</dbReference>
<dbReference type="InterPro" id="IPR016130">
    <property type="entry name" value="Tyr_Pase_AS"/>
</dbReference>
<name>A0A024TYB8_9STRA</name>
<evidence type="ECO:0000259" key="3">
    <source>
        <dbReference type="PROSITE" id="PS50054"/>
    </source>
</evidence>
<dbReference type="STRING" id="157072.A0A024TYB8"/>
<accession>A0A024TYB8</accession>
<dbReference type="GeneID" id="20085613"/>
<sequence>MQGSPSQRSPSKTSPKRSRENSAATSGGGLSPPKPGVVGPREWEKTLTVKCRLCGGPKCRRCSESAALAKANNPVHGLHSDWATDSMLGMMRPSTRLFQTYRLVEQFQKLKIKAVFNLTLPGEHPYCGDGLVESGFPYDPEADLMAHNIQFYNFGWEDMTTPGLSFMVDLVKVMTGVLSYANQKLAVHCHAGFGRTGLAIACALVFQHDISPQNATDIVRRGRPGSVQTPGQLDFIRQFYDYVHGSKLVFAMPSIHDRFTLQAVAEREGRQYVHARPTMGVAPPKIVTFLCKSLEAAASRSARSICMIYVTHLPATSDGSMASHFEHMKILLGSDSDMPLGQAMVVAADELWPHKVKMNTGELSNETIPPECLSGLLLDWLEHLQVPIVEDTKVLATGAAFNGLPLLTLRTLECIFHLIRSLLQYLVDAMEQDDLPSATAGCIGDAVIGRTTMACLQLSAVAAKPYFSKVKHLVDTWSCPKPLPLNGARIAELNLALPEFNDTHDGAKETSMESRHHSSSSSLHAEKHGDEGGESPKKLSSPKHSSSAPYFGDATLPPVKPPSPAHHSPANFSGSSFSDAVTRADDAAIATPDPQQPLRPEPCSFTGSKPSSLLTTSPNAFEMKAPVTGIPLTDESSTSPQKGPLSISEAPLPVSVRDISSMKGHGPRSLPALQMPRKPATAL</sequence>
<dbReference type="InterPro" id="IPR000387">
    <property type="entry name" value="Tyr_Pase_dom"/>
</dbReference>
<dbReference type="PROSITE" id="PS50056">
    <property type="entry name" value="TYR_PHOSPHATASE_2"/>
    <property type="match status" value="1"/>
</dbReference>
<dbReference type="AlphaFoldDB" id="A0A024TYB8"/>
<feature type="region of interest" description="Disordered" evidence="2">
    <location>
        <begin position="1"/>
        <end position="41"/>
    </location>
</feature>
<dbReference type="SMART" id="SM00404">
    <property type="entry name" value="PTPc_motif"/>
    <property type="match status" value="1"/>
</dbReference>
<dbReference type="Gene3D" id="3.90.190.10">
    <property type="entry name" value="Protein tyrosine phosphatase superfamily"/>
    <property type="match status" value="1"/>
</dbReference>
<proteinExistence type="predicted"/>
<dbReference type="InterPro" id="IPR020422">
    <property type="entry name" value="TYR_PHOSPHATASE_DUAL_dom"/>
</dbReference>
<evidence type="ECO:0000313" key="5">
    <source>
        <dbReference type="EMBL" id="ETV99160.1"/>
    </source>
</evidence>
<dbReference type="InterPro" id="IPR003595">
    <property type="entry name" value="Tyr_Pase_cat"/>
</dbReference>
<feature type="domain" description="Tyrosine-protein phosphatase" evidence="3">
    <location>
        <begin position="78"/>
        <end position="248"/>
    </location>
</feature>
<protein>
    <submittedName>
        <fullName evidence="5">Uncharacterized protein</fullName>
    </submittedName>
</protein>
<dbReference type="GO" id="GO:0004725">
    <property type="term" value="F:protein tyrosine phosphatase activity"/>
    <property type="evidence" value="ECO:0007669"/>
    <property type="project" value="InterPro"/>
</dbReference>
<organism evidence="5">
    <name type="scientific">Aphanomyces invadans</name>
    <dbReference type="NCBI Taxonomy" id="157072"/>
    <lineage>
        <taxon>Eukaryota</taxon>
        <taxon>Sar</taxon>
        <taxon>Stramenopiles</taxon>
        <taxon>Oomycota</taxon>
        <taxon>Saprolegniomycetes</taxon>
        <taxon>Saprolegniales</taxon>
        <taxon>Verrucalvaceae</taxon>
        <taxon>Aphanomyces</taxon>
    </lineage>
</organism>
<dbReference type="InterPro" id="IPR000242">
    <property type="entry name" value="PTP_cat"/>
</dbReference>
<evidence type="ECO:0000259" key="4">
    <source>
        <dbReference type="PROSITE" id="PS50056"/>
    </source>
</evidence>
<dbReference type="PANTHER" id="PTHR23339">
    <property type="entry name" value="TYROSINE SPECIFIC PROTEIN PHOSPHATASE AND DUAL SPECIFICITY PROTEIN PHOSPHATASE"/>
    <property type="match status" value="1"/>
</dbReference>
<feature type="region of interest" description="Disordered" evidence="2">
    <location>
        <begin position="590"/>
        <end position="616"/>
    </location>
</feature>
<dbReference type="eggNOG" id="KOG1720">
    <property type="taxonomic scope" value="Eukaryota"/>
</dbReference>
<evidence type="ECO:0000256" key="1">
    <source>
        <dbReference type="ARBA" id="ARBA00022801"/>
    </source>
</evidence>
<dbReference type="OrthoDB" id="2017893at2759"/>
<dbReference type="Pfam" id="PF00102">
    <property type="entry name" value="Y_phosphatase"/>
    <property type="match status" value="1"/>
</dbReference>
<dbReference type="InterPro" id="IPR050561">
    <property type="entry name" value="PTP"/>
</dbReference>
<reference evidence="5" key="1">
    <citation type="submission" date="2013-12" db="EMBL/GenBank/DDBJ databases">
        <title>The Genome Sequence of Aphanomyces invadans NJM9701.</title>
        <authorList>
            <consortium name="The Broad Institute Genomics Platform"/>
            <person name="Russ C."/>
            <person name="Tyler B."/>
            <person name="van West P."/>
            <person name="Dieguez-Uribeondo J."/>
            <person name="Young S.K."/>
            <person name="Zeng Q."/>
            <person name="Gargeya S."/>
            <person name="Fitzgerald M."/>
            <person name="Abouelleil A."/>
            <person name="Alvarado L."/>
            <person name="Chapman S.B."/>
            <person name="Gainer-Dewar J."/>
            <person name="Goldberg J."/>
            <person name="Griggs A."/>
            <person name="Gujja S."/>
            <person name="Hansen M."/>
            <person name="Howarth C."/>
            <person name="Imamovic A."/>
            <person name="Ireland A."/>
            <person name="Larimer J."/>
            <person name="McCowan C."/>
            <person name="Murphy C."/>
            <person name="Pearson M."/>
            <person name="Poon T.W."/>
            <person name="Priest M."/>
            <person name="Roberts A."/>
            <person name="Saif S."/>
            <person name="Shea T."/>
            <person name="Sykes S."/>
            <person name="Wortman J."/>
            <person name="Nusbaum C."/>
            <person name="Birren B."/>
        </authorList>
    </citation>
    <scope>NUCLEOTIDE SEQUENCE [LARGE SCALE GENOMIC DNA]</scope>
    <source>
        <strain evidence="5">NJM9701</strain>
    </source>
</reference>
<feature type="compositionally biased region" description="Basic and acidic residues" evidence="2">
    <location>
        <begin position="501"/>
        <end position="516"/>
    </location>
</feature>
<dbReference type="RefSeq" id="XP_008872588.1">
    <property type="nucleotide sequence ID" value="XM_008874366.1"/>
</dbReference>
<dbReference type="VEuPathDB" id="FungiDB:H310_08563"/>
<feature type="domain" description="Tyrosine specific protein phosphatases" evidence="4">
    <location>
        <begin position="165"/>
        <end position="234"/>
    </location>
</feature>